<comment type="caution">
    <text evidence="8">The sequence shown here is derived from an EMBL/GenBank/DDBJ whole genome shotgun (WGS) entry which is preliminary data.</text>
</comment>
<keyword evidence="2 6" id="KW-0812">Transmembrane</keyword>
<dbReference type="PANTHER" id="PTHR21229:SF55">
    <property type="entry name" value="EXPRESSED PROTEIN-RELATED"/>
    <property type="match status" value="1"/>
</dbReference>
<keyword evidence="4 6" id="KW-1133">Transmembrane helix</keyword>
<evidence type="ECO:0000256" key="1">
    <source>
        <dbReference type="ARBA" id="ARBA00004141"/>
    </source>
</evidence>
<feature type="transmembrane region" description="Helical" evidence="6">
    <location>
        <begin position="156"/>
        <end position="180"/>
    </location>
</feature>
<protein>
    <recommendedName>
        <fullName evidence="7">GOST seven transmembrane domain-containing protein</fullName>
    </recommendedName>
</protein>
<dbReference type="Proteomes" id="UP001603857">
    <property type="component" value="Unassembled WGS sequence"/>
</dbReference>
<evidence type="ECO:0000313" key="9">
    <source>
        <dbReference type="Proteomes" id="UP001603857"/>
    </source>
</evidence>
<evidence type="ECO:0000256" key="3">
    <source>
        <dbReference type="ARBA" id="ARBA00022729"/>
    </source>
</evidence>
<gene>
    <name evidence="8" type="ORF">Fmac_020891</name>
</gene>
<keyword evidence="9" id="KW-1185">Reference proteome</keyword>
<dbReference type="InterPro" id="IPR009637">
    <property type="entry name" value="GPR107/GPR108-like"/>
</dbReference>
<comment type="subcellular location">
    <subcellularLocation>
        <location evidence="1">Membrane</location>
        <topology evidence="1">Multi-pass membrane protein</topology>
    </subcellularLocation>
</comment>
<accession>A0ABD1LVC5</accession>
<dbReference type="GO" id="GO:0016020">
    <property type="term" value="C:membrane"/>
    <property type="evidence" value="ECO:0007669"/>
    <property type="project" value="UniProtKB-SubCell"/>
</dbReference>
<dbReference type="Pfam" id="PF06814">
    <property type="entry name" value="GOST_TM"/>
    <property type="match status" value="1"/>
</dbReference>
<evidence type="ECO:0000256" key="6">
    <source>
        <dbReference type="SAM" id="Phobius"/>
    </source>
</evidence>
<reference evidence="8 9" key="1">
    <citation type="submission" date="2024-08" db="EMBL/GenBank/DDBJ databases">
        <title>Insights into the chromosomal genome structure of Flemingia macrophylla.</title>
        <authorList>
            <person name="Ding Y."/>
            <person name="Zhao Y."/>
            <person name="Bi W."/>
            <person name="Wu M."/>
            <person name="Zhao G."/>
            <person name="Gong Y."/>
            <person name="Li W."/>
            <person name="Zhang P."/>
        </authorList>
    </citation>
    <scope>NUCLEOTIDE SEQUENCE [LARGE SCALE GENOMIC DNA]</scope>
    <source>
        <strain evidence="8">DYQJB</strain>
        <tissue evidence="8">Leaf</tissue>
    </source>
</reference>
<keyword evidence="3" id="KW-0732">Signal</keyword>
<dbReference type="InterPro" id="IPR053937">
    <property type="entry name" value="GOST_TM"/>
</dbReference>
<evidence type="ECO:0000259" key="7">
    <source>
        <dbReference type="Pfam" id="PF06814"/>
    </source>
</evidence>
<evidence type="ECO:0000256" key="4">
    <source>
        <dbReference type="ARBA" id="ARBA00022989"/>
    </source>
</evidence>
<evidence type="ECO:0000256" key="2">
    <source>
        <dbReference type="ARBA" id="ARBA00022692"/>
    </source>
</evidence>
<dbReference type="EMBL" id="JBGMDY010000007">
    <property type="protein sequence ID" value="KAL2327464.1"/>
    <property type="molecule type" value="Genomic_DNA"/>
</dbReference>
<dbReference type="PANTHER" id="PTHR21229">
    <property type="entry name" value="LUNG SEVEN TRANSMEMBRANE RECEPTOR"/>
    <property type="match status" value="1"/>
</dbReference>
<organism evidence="8 9">
    <name type="scientific">Flemingia macrophylla</name>
    <dbReference type="NCBI Taxonomy" id="520843"/>
    <lineage>
        <taxon>Eukaryota</taxon>
        <taxon>Viridiplantae</taxon>
        <taxon>Streptophyta</taxon>
        <taxon>Embryophyta</taxon>
        <taxon>Tracheophyta</taxon>
        <taxon>Spermatophyta</taxon>
        <taxon>Magnoliopsida</taxon>
        <taxon>eudicotyledons</taxon>
        <taxon>Gunneridae</taxon>
        <taxon>Pentapetalae</taxon>
        <taxon>rosids</taxon>
        <taxon>fabids</taxon>
        <taxon>Fabales</taxon>
        <taxon>Fabaceae</taxon>
        <taxon>Papilionoideae</taxon>
        <taxon>50 kb inversion clade</taxon>
        <taxon>NPAAA clade</taxon>
        <taxon>indigoferoid/millettioid clade</taxon>
        <taxon>Phaseoleae</taxon>
        <taxon>Flemingia</taxon>
    </lineage>
</organism>
<feature type="transmembrane region" description="Helical" evidence="6">
    <location>
        <begin position="47"/>
        <end position="70"/>
    </location>
</feature>
<evidence type="ECO:0000256" key="5">
    <source>
        <dbReference type="ARBA" id="ARBA00023136"/>
    </source>
</evidence>
<sequence>METQILEINATGMYYLYFMFYDPLLKGTTIEGRTVWRNRKGYLPGKMALIITLYDFMSLAYLLLGLGWFLRFVQFWKDIIHLHYYITMVIAFGMCEMVVWYFKYSNFNYIGARPMGITLWAVMFTSVKKTLSQLLLLVVSIGYGIVRPTLGGHGVTYRVLLLCLLYFVTFEALKLVEYLGNINDFSRKTKLLLVLHVISLEHQNHVR</sequence>
<evidence type="ECO:0000313" key="8">
    <source>
        <dbReference type="EMBL" id="KAL2327464.1"/>
    </source>
</evidence>
<dbReference type="AlphaFoldDB" id="A0ABD1LVC5"/>
<feature type="domain" description="GOST seven transmembrane" evidence="7">
    <location>
        <begin position="52"/>
        <end position="197"/>
    </location>
</feature>
<keyword evidence="5 6" id="KW-0472">Membrane</keyword>
<feature type="transmembrane region" description="Helical" evidence="6">
    <location>
        <begin position="82"/>
        <end position="102"/>
    </location>
</feature>
<name>A0ABD1LVC5_9FABA</name>
<proteinExistence type="predicted"/>
<feature type="transmembrane region" description="Helical" evidence="6">
    <location>
        <begin position="108"/>
        <end position="127"/>
    </location>
</feature>